<evidence type="ECO:0000256" key="1">
    <source>
        <dbReference type="ARBA" id="ARBA00022527"/>
    </source>
</evidence>
<keyword evidence="1" id="KW-0808">Transferase</keyword>
<dbReference type="PANTHER" id="PTHR35526:SF3">
    <property type="entry name" value="ANTI-SIGMA-F FACTOR RSBW"/>
    <property type="match status" value="1"/>
</dbReference>
<organism evidence="3 4">
    <name type="scientific">Prauserella oleivorans</name>
    <dbReference type="NCBI Taxonomy" id="1478153"/>
    <lineage>
        <taxon>Bacteria</taxon>
        <taxon>Bacillati</taxon>
        <taxon>Actinomycetota</taxon>
        <taxon>Actinomycetes</taxon>
        <taxon>Pseudonocardiales</taxon>
        <taxon>Pseudonocardiaceae</taxon>
        <taxon>Prauserella</taxon>
    </lineage>
</organism>
<dbReference type="SUPFAM" id="SSF55874">
    <property type="entry name" value="ATPase domain of HSP90 chaperone/DNA topoisomerase II/histidine kinase"/>
    <property type="match status" value="1"/>
</dbReference>
<proteinExistence type="predicted"/>
<dbReference type="CDD" id="cd16936">
    <property type="entry name" value="HATPase_RsbW-like"/>
    <property type="match status" value="1"/>
</dbReference>
<keyword evidence="1" id="KW-0723">Serine/threonine-protein kinase</keyword>
<dbReference type="GO" id="GO:0005524">
    <property type="term" value="F:ATP binding"/>
    <property type="evidence" value="ECO:0007669"/>
    <property type="project" value="UniProtKB-KW"/>
</dbReference>
<keyword evidence="4" id="KW-1185">Reference proteome</keyword>
<name>A0ABW5W4V0_9PSEU</name>
<dbReference type="EMBL" id="JBHUOF010000006">
    <property type="protein sequence ID" value="MFD2798903.1"/>
    <property type="molecule type" value="Genomic_DNA"/>
</dbReference>
<reference evidence="4" key="1">
    <citation type="journal article" date="2019" name="Int. J. Syst. Evol. Microbiol.">
        <title>The Global Catalogue of Microorganisms (GCM) 10K type strain sequencing project: providing services to taxonomists for standard genome sequencing and annotation.</title>
        <authorList>
            <consortium name="The Broad Institute Genomics Platform"/>
            <consortium name="The Broad Institute Genome Sequencing Center for Infectious Disease"/>
            <person name="Wu L."/>
            <person name="Ma J."/>
        </authorList>
    </citation>
    <scope>NUCLEOTIDE SEQUENCE [LARGE SCALE GENOMIC DNA]</scope>
    <source>
        <strain evidence="4">IBRC-M 10906</strain>
    </source>
</reference>
<dbReference type="PANTHER" id="PTHR35526">
    <property type="entry name" value="ANTI-SIGMA-F FACTOR RSBW-RELATED"/>
    <property type="match status" value="1"/>
</dbReference>
<comment type="caution">
    <text evidence="3">The sequence shown here is derived from an EMBL/GenBank/DDBJ whole genome shotgun (WGS) entry which is preliminary data.</text>
</comment>
<dbReference type="Gene3D" id="3.30.565.10">
    <property type="entry name" value="Histidine kinase-like ATPase, C-terminal domain"/>
    <property type="match status" value="1"/>
</dbReference>
<accession>A0ABW5W4V0</accession>
<evidence type="ECO:0000313" key="4">
    <source>
        <dbReference type="Proteomes" id="UP001597478"/>
    </source>
</evidence>
<protein>
    <submittedName>
        <fullName evidence="3">ATP-binding protein</fullName>
    </submittedName>
</protein>
<dbReference type="RefSeq" id="WP_377389803.1">
    <property type="nucleotide sequence ID" value="NZ_JBHSAN010000018.1"/>
</dbReference>
<evidence type="ECO:0000259" key="2">
    <source>
        <dbReference type="Pfam" id="PF13581"/>
    </source>
</evidence>
<evidence type="ECO:0000313" key="3">
    <source>
        <dbReference type="EMBL" id="MFD2798903.1"/>
    </source>
</evidence>
<keyword evidence="1" id="KW-0418">Kinase</keyword>
<keyword evidence="3" id="KW-0547">Nucleotide-binding</keyword>
<dbReference type="InterPro" id="IPR003594">
    <property type="entry name" value="HATPase_dom"/>
</dbReference>
<dbReference type="Proteomes" id="UP001597478">
    <property type="component" value="Unassembled WGS sequence"/>
</dbReference>
<keyword evidence="3" id="KW-0067">ATP-binding</keyword>
<dbReference type="InterPro" id="IPR036890">
    <property type="entry name" value="HATPase_C_sf"/>
</dbReference>
<dbReference type="Pfam" id="PF13581">
    <property type="entry name" value="HATPase_c_2"/>
    <property type="match status" value="1"/>
</dbReference>
<feature type="domain" description="Histidine kinase/HSP90-like ATPase" evidence="2">
    <location>
        <begin position="26"/>
        <end position="128"/>
    </location>
</feature>
<dbReference type="InterPro" id="IPR050267">
    <property type="entry name" value="Anti-sigma-factor_SerPK"/>
</dbReference>
<sequence length="133" mass="14747">MTDQGRSRTDTLVLDMPLRVHPRTPTDARHAADEVLGSVASSTRQCFLLLVTELVTNAVVHGRPPFSMRMLENHERLRIEVADTAARHPVVRDPEPHEPTGRGMVLVAAMADDWGVQDVPTGPGKVVWAELRR</sequence>
<gene>
    <name evidence="3" type="ORF">ACFS2C_05800</name>
</gene>